<dbReference type="GO" id="GO:0051301">
    <property type="term" value="P:cell division"/>
    <property type="evidence" value="ECO:0007669"/>
    <property type="project" value="UniProtKB-KW"/>
</dbReference>
<evidence type="ECO:0000256" key="1">
    <source>
        <dbReference type="ARBA" id="ARBA00022829"/>
    </source>
</evidence>
<comment type="subcellular location">
    <subcellularLocation>
        <location evidence="3">Cytoplasm</location>
    </subcellularLocation>
    <text evidence="3">Associated with two foci at the outer edges of the nucleoid region in young cells, and at four foci within both cell halves in older cells.</text>
</comment>
<dbReference type="PANTHER" id="PTHR33969:SF2">
    <property type="entry name" value="SEGREGATION AND CONDENSATION PROTEIN A"/>
    <property type="match status" value="1"/>
</dbReference>
<keyword evidence="3" id="KW-0963">Cytoplasm</keyword>
<dbReference type="GO" id="GO:0006260">
    <property type="term" value="P:DNA replication"/>
    <property type="evidence" value="ECO:0007669"/>
    <property type="project" value="UniProtKB-UniRule"/>
</dbReference>
<comment type="subunit">
    <text evidence="3">Component of a cohesin-like complex composed of ScpA, ScpB and the Smc homodimer, in which ScpA and ScpB bind to the head domain of Smc. The presence of the three proteins is required for the association of the complex with DNA.</text>
</comment>
<dbReference type="InterPro" id="IPR023093">
    <property type="entry name" value="ScpA-like_C"/>
</dbReference>
<comment type="function">
    <text evidence="3">Participates in chromosomal partition during cell division. May act via the formation of a condensin-like complex containing Smc and ScpB that pull DNA away from mid-cell into both cell halves.</text>
</comment>
<evidence type="ECO:0000313" key="5">
    <source>
        <dbReference type="Proteomes" id="UP000661691"/>
    </source>
</evidence>
<dbReference type="GO" id="GO:0007059">
    <property type="term" value="P:chromosome segregation"/>
    <property type="evidence" value="ECO:0007669"/>
    <property type="project" value="UniProtKB-UniRule"/>
</dbReference>
<evidence type="ECO:0000313" key="4">
    <source>
        <dbReference type="EMBL" id="MBD1372954.1"/>
    </source>
</evidence>
<keyword evidence="5" id="KW-1185">Reference proteome</keyword>
<keyword evidence="1 3" id="KW-0159">Chromosome partition</keyword>
<keyword evidence="3" id="KW-0132">Cell division</keyword>
<comment type="similarity">
    <text evidence="3">Belongs to the ScpA family.</text>
</comment>
<reference evidence="4" key="1">
    <citation type="submission" date="2020-09" db="EMBL/GenBank/DDBJ databases">
        <title>A novel bacterium of genus Hazenella, isolated from South China Sea.</title>
        <authorList>
            <person name="Huang H."/>
            <person name="Mo K."/>
            <person name="Hu Y."/>
        </authorList>
    </citation>
    <scope>NUCLEOTIDE SEQUENCE</scope>
    <source>
        <strain evidence="4">IB182357</strain>
    </source>
</reference>
<protein>
    <recommendedName>
        <fullName evidence="2 3">Segregation and condensation protein A</fullName>
    </recommendedName>
</protein>
<accession>A0A926NG50</accession>
<proteinExistence type="inferred from homology"/>
<gene>
    <name evidence="3" type="primary">scpA</name>
    <name evidence="4" type="ORF">IC620_11355</name>
</gene>
<dbReference type="HAMAP" id="MF_01805">
    <property type="entry name" value="ScpA"/>
    <property type="match status" value="1"/>
</dbReference>
<evidence type="ECO:0000256" key="3">
    <source>
        <dbReference type="HAMAP-Rule" id="MF_01805"/>
    </source>
</evidence>
<dbReference type="Gene3D" id="1.10.10.580">
    <property type="entry name" value="Structural maintenance of chromosome 1. Chain E"/>
    <property type="match status" value="1"/>
</dbReference>
<comment type="caution">
    <text evidence="4">The sequence shown here is derived from an EMBL/GenBank/DDBJ whole genome shotgun (WGS) entry which is preliminary data.</text>
</comment>
<dbReference type="InterPro" id="IPR003768">
    <property type="entry name" value="ScpA"/>
</dbReference>
<dbReference type="AlphaFoldDB" id="A0A926NG50"/>
<keyword evidence="3" id="KW-0131">Cell cycle</keyword>
<sequence length="249" mass="29235">MDVKFKLDMFEGPLDLLLHLIEKAEVDIYEVPISQITDQYIKILEEAKQMELEIASEFLVMAATLIALKSKMLLPKPDLVEDELSFWNEEEMDPRTELVERLLEYKRYKRLGDVLERREEERNQVYTRDPIDLSPYTKEISPVEGLTVDDLLQSFIEMMQHRTPPEPVTEMVREEISVSARMVEIMSELEQVGHLRFSQLLIWTEVTKERVITTFLALLELMKTKQVICQQDVLFGDLVIRPFLAEMNL</sequence>
<dbReference type="PANTHER" id="PTHR33969">
    <property type="entry name" value="SEGREGATION AND CONDENSATION PROTEIN A"/>
    <property type="match status" value="1"/>
</dbReference>
<evidence type="ECO:0000256" key="2">
    <source>
        <dbReference type="ARBA" id="ARBA00044777"/>
    </source>
</evidence>
<organism evidence="4 5">
    <name type="scientific">Polycladospora coralii</name>
    <dbReference type="NCBI Taxonomy" id="2771432"/>
    <lineage>
        <taxon>Bacteria</taxon>
        <taxon>Bacillati</taxon>
        <taxon>Bacillota</taxon>
        <taxon>Bacilli</taxon>
        <taxon>Bacillales</taxon>
        <taxon>Thermoactinomycetaceae</taxon>
        <taxon>Polycladospora</taxon>
    </lineage>
</organism>
<dbReference type="GO" id="GO:0005737">
    <property type="term" value="C:cytoplasm"/>
    <property type="evidence" value="ECO:0007669"/>
    <property type="project" value="UniProtKB-SubCell"/>
</dbReference>
<dbReference type="Gene3D" id="6.10.250.2410">
    <property type="match status" value="1"/>
</dbReference>
<name>A0A926NG50_9BACL</name>
<dbReference type="EMBL" id="JACXAH010000015">
    <property type="protein sequence ID" value="MBD1372954.1"/>
    <property type="molecule type" value="Genomic_DNA"/>
</dbReference>
<dbReference type="Proteomes" id="UP000661691">
    <property type="component" value="Unassembled WGS sequence"/>
</dbReference>
<dbReference type="Pfam" id="PF02616">
    <property type="entry name" value="SMC_ScpA"/>
    <property type="match status" value="1"/>
</dbReference>